<dbReference type="RefSeq" id="WP_179779905.1">
    <property type="nucleotide sequence ID" value="NZ_JACCHK010000001.1"/>
</dbReference>
<feature type="transmembrane region" description="Helical" evidence="1">
    <location>
        <begin position="343"/>
        <end position="365"/>
    </location>
</feature>
<keyword evidence="1" id="KW-0472">Membrane</keyword>
<dbReference type="InterPro" id="IPR024962">
    <property type="entry name" value="YukD-like"/>
</dbReference>
<keyword evidence="1" id="KW-0812">Transmembrane</keyword>
<name>A0A7Y9WZG8_9ACTN</name>
<dbReference type="Pfam" id="PF08817">
    <property type="entry name" value="YukD"/>
    <property type="match status" value="1"/>
</dbReference>
<proteinExistence type="predicted"/>
<feature type="transmembrane region" description="Helical" evidence="1">
    <location>
        <begin position="167"/>
        <end position="193"/>
    </location>
</feature>
<accession>A0A7Y9WZG8</accession>
<dbReference type="Gene3D" id="3.10.20.90">
    <property type="entry name" value="Phosphatidylinositol 3-kinase Catalytic Subunit, Chain A, domain 1"/>
    <property type="match status" value="1"/>
</dbReference>
<feature type="transmembrane region" description="Helical" evidence="1">
    <location>
        <begin position="226"/>
        <end position="246"/>
    </location>
</feature>
<feature type="transmembrane region" description="Helical" evidence="1">
    <location>
        <begin position="318"/>
        <end position="336"/>
    </location>
</feature>
<evidence type="ECO:0000313" key="3">
    <source>
        <dbReference type="Proteomes" id="UP000523545"/>
    </source>
</evidence>
<reference evidence="2 3" key="1">
    <citation type="submission" date="2020-07" db="EMBL/GenBank/DDBJ databases">
        <title>Sequencing the genomes of 1000 actinobacteria strains.</title>
        <authorList>
            <person name="Klenk H.-P."/>
        </authorList>
    </citation>
    <scope>NUCLEOTIDE SEQUENCE [LARGE SCALE GENOMIC DNA]</scope>
    <source>
        <strain evidence="2 3">DSM 45876</strain>
    </source>
</reference>
<keyword evidence="1" id="KW-1133">Transmembrane helix</keyword>
<feature type="transmembrane region" description="Helical" evidence="1">
    <location>
        <begin position="199"/>
        <end position="219"/>
    </location>
</feature>
<evidence type="ECO:0000256" key="1">
    <source>
        <dbReference type="SAM" id="Phobius"/>
    </source>
</evidence>
<organism evidence="2 3">
    <name type="scientific">Micromonospora jinlongensis</name>
    <dbReference type="NCBI Taxonomy" id="1287877"/>
    <lineage>
        <taxon>Bacteria</taxon>
        <taxon>Bacillati</taxon>
        <taxon>Actinomycetota</taxon>
        <taxon>Actinomycetes</taxon>
        <taxon>Micromonosporales</taxon>
        <taxon>Micromonosporaceae</taxon>
        <taxon>Micromonospora</taxon>
    </lineage>
</organism>
<evidence type="ECO:0000313" key="2">
    <source>
        <dbReference type="EMBL" id="NYH42009.1"/>
    </source>
</evidence>
<sequence>MANEHTRVTVVGTYRSVDIALPSLSPLGEYTPRLAELCGQGGSDQLPPVWSLARADTGPFALDIGLLQAGVVDGEVLYLYDLAGSPIDVLDVKDIDEAVAEETEQLRRNTVHPGPVVLALGLILLIAAAVLLSLRYRADTGAAVGLTVASMALLGTAWGLRQRQTAVPVGLVLTVALTAVPGLAGAGLLIARGLGGSDWAWGGAAIGANTAMLMAIAILPETIFVAAEVSLLAGGLTVALTAGLEADSVESAAIAATVATGMLALGRRLAALITAWTPVRPVPELVHTSARILPIVLAGPVLTLAVAMPLLALSGRSFAVILAVFICIAVAVRARGAAFTTELYLLGGAATIGVFGLLVAAARAFATSGGAAAVILLGAGLLVIAAGVAMSVFIPPAKPHGPGPKPPTRRSRAEALGVLAAIIIAPLTMGVFGVFSHLMMVGRTIF</sequence>
<feature type="transmembrane region" description="Helical" evidence="1">
    <location>
        <begin position="142"/>
        <end position="160"/>
    </location>
</feature>
<dbReference type="EMBL" id="JACCHK010000001">
    <property type="protein sequence ID" value="NYH42009.1"/>
    <property type="molecule type" value="Genomic_DNA"/>
</dbReference>
<feature type="transmembrane region" description="Helical" evidence="1">
    <location>
        <begin position="292"/>
        <end position="312"/>
    </location>
</feature>
<dbReference type="Proteomes" id="UP000523545">
    <property type="component" value="Unassembled WGS sequence"/>
</dbReference>
<feature type="transmembrane region" description="Helical" evidence="1">
    <location>
        <begin position="252"/>
        <end position="271"/>
    </location>
</feature>
<gene>
    <name evidence="2" type="ORF">HNR22_001736</name>
</gene>
<dbReference type="AlphaFoldDB" id="A0A7Y9WZG8"/>
<feature type="transmembrane region" description="Helical" evidence="1">
    <location>
        <begin position="116"/>
        <end position="136"/>
    </location>
</feature>
<keyword evidence="3" id="KW-1185">Reference proteome</keyword>
<feature type="transmembrane region" description="Helical" evidence="1">
    <location>
        <begin position="415"/>
        <end position="440"/>
    </location>
</feature>
<protein>
    <submittedName>
        <fullName evidence="2">Type VII secretion integral membrane protein EccD</fullName>
    </submittedName>
</protein>
<comment type="caution">
    <text evidence="2">The sequence shown here is derived from an EMBL/GenBank/DDBJ whole genome shotgun (WGS) entry which is preliminary data.</text>
</comment>
<feature type="transmembrane region" description="Helical" evidence="1">
    <location>
        <begin position="371"/>
        <end position="394"/>
    </location>
</feature>